<dbReference type="Pfam" id="PF04397">
    <property type="entry name" value="LytTR"/>
    <property type="match status" value="1"/>
</dbReference>
<dbReference type="InterPro" id="IPR007492">
    <property type="entry name" value="LytTR_DNA-bd_dom"/>
</dbReference>
<evidence type="ECO:0000313" key="4">
    <source>
        <dbReference type="EMBL" id="MBK6299949.1"/>
    </source>
</evidence>
<organism evidence="4 7">
    <name type="scientific">Candidatus Phosphoribacter hodrii</name>
    <dbReference type="NCBI Taxonomy" id="2953743"/>
    <lineage>
        <taxon>Bacteria</taxon>
        <taxon>Bacillati</taxon>
        <taxon>Actinomycetota</taxon>
        <taxon>Actinomycetes</taxon>
        <taxon>Micrococcales</taxon>
        <taxon>Dermatophilaceae</taxon>
        <taxon>Candidatus Phosphoribacter</taxon>
    </lineage>
</organism>
<dbReference type="Proteomes" id="UP000726105">
    <property type="component" value="Unassembled WGS sequence"/>
</dbReference>
<dbReference type="PANTHER" id="PTHR37299:SF1">
    <property type="entry name" value="STAGE 0 SPORULATION PROTEIN A HOMOLOG"/>
    <property type="match status" value="1"/>
</dbReference>
<dbReference type="PROSITE" id="PS50110">
    <property type="entry name" value="RESPONSE_REGULATORY"/>
    <property type="match status" value="1"/>
</dbReference>
<evidence type="ECO:0000313" key="5">
    <source>
        <dbReference type="EMBL" id="MBK7273444.1"/>
    </source>
</evidence>
<dbReference type="SMART" id="SM00850">
    <property type="entry name" value="LytTR"/>
    <property type="match status" value="1"/>
</dbReference>
<dbReference type="EMBL" id="JADKGK010000027">
    <property type="protein sequence ID" value="MBL0005456.1"/>
    <property type="molecule type" value="Genomic_DNA"/>
</dbReference>
<dbReference type="PROSITE" id="PS50930">
    <property type="entry name" value="HTH_LYTTR"/>
    <property type="match status" value="1"/>
</dbReference>
<name>A0A934X4A6_9MICO</name>
<evidence type="ECO:0000259" key="3">
    <source>
        <dbReference type="PROSITE" id="PS50930"/>
    </source>
</evidence>
<dbReference type="PANTHER" id="PTHR37299">
    <property type="entry name" value="TRANSCRIPTIONAL REGULATOR-RELATED"/>
    <property type="match status" value="1"/>
</dbReference>
<dbReference type="InterPro" id="IPR046947">
    <property type="entry name" value="LytR-like"/>
</dbReference>
<evidence type="ECO:0000256" key="1">
    <source>
        <dbReference type="PROSITE-ProRule" id="PRU00169"/>
    </source>
</evidence>
<accession>A0A934X4A6</accession>
<proteinExistence type="predicted"/>
<protein>
    <submittedName>
        <fullName evidence="4">Response regulator transcription factor</fullName>
    </submittedName>
</protein>
<feature type="domain" description="Response regulatory" evidence="2">
    <location>
        <begin position="11"/>
        <end position="125"/>
    </location>
</feature>
<dbReference type="EMBL" id="JADJIB010000003">
    <property type="protein sequence ID" value="MBK7273444.1"/>
    <property type="molecule type" value="Genomic_DNA"/>
</dbReference>
<dbReference type="InterPro" id="IPR011006">
    <property type="entry name" value="CheY-like_superfamily"/>
</dbReference>
<evidence type="ECO:0000313" key="6">
    <source>
        <dbReference type="EMBL" id="MBL0005456.1"/>
    </source>
</evidence>
<dbReference type="Pfam" id="PF00072">
    <property type="entry name" value="Response_reg"/>
    <property type="match status" value="1"/>
</dbReference>
<dbReference type="Gene3D" id="3.40.50.2300">
    <property type="match status" value="1"/>
</dbReference>
<reference evidence="7 8" key="1">
    <citation type="submission" date="2020-10" db="EMBL/GenBank/DDBJ databases">
        <title>Connecting structure to function with the recovery of over 1000 high-quality activated sludge metagenome-assembled genomes encoding full-length rRNA genes using long-read sequencing.</title>
        <authorList>
            <person name="Singleton C.M."/>
            <person name="Petriglieri F."/>
            <person name="Kristensen J.M."/>
            <person name="Kirkegaard R.H."/>
            <person name="Michaelsen T.Y."/>
            <person name="Andersen M.H."/>
            <person name="Karst S.M."/>
            <person name="Dueholm M.S."/>
            <person name="Nielsen P.H."/>
            <person name="Albertsen M."/>
        </authorList>
    </citation>
    <scope>NUCLEOTIDE SEQUENCE [LARGE SCALE GENOMIC DNA]</scope>
    <source>
        <strain evidence="4">AalE_18-Q3-R2-46_BAT3C.188</strain>
        <strain evidence="5">Ega_18-Q3-R5-49_MAXAC.001</strain>
        <strain evidence="6">Ribe_18-Q3-R11-54_MAXAC.001</strain>
    </source>
</reference>
<dbReference type="GO" id="GO:0000156">
    <property type="term" value="F:phosphorelay response regulator activity"/>
    <property type="evidence" value="ECO:0007669"/>
    <property type="project" value="InterPro"/>
</dbReference>
<dbReference type="AlphaFoldDB" id="A0A934X4A6"/>
<dbReference type="SMART" id="SM00448">
    <property type="entry name" value="REC"/>
    <property type="match status" value="1"/>
</dbReference>
<comment type="caution">
    <text evidence="4">The sequence shown here is derived from an EMBL/GenBank/DDBJ whole genome shotgun (WGS) entry which is preliminary data.</text>
</comment>
<dbReference type="SUPFAM" id="SSF52172">
    <property type="entry name" value="CheY-like"/>
    <property type="match status" value="1"/>
</dbReference>
<dbReference type="GO" id="GO:0003677">
    <property type="term" value="F:DNA binding"/>
    <property type="evidence" value="ECO:0007669"/>
    <property type="project" value="InterPro"/>
</dbReference>
<feature type="domain" description="HTH LytTR-type" evidence="3">
    <location>
        <begin position="147"/>
        <end position="250"/>
    </location>
</feature>
<sequence length="254" mass="27881">MTTTTSSPPLRALLVDDEAPTLAELAWLLGQDERIGEIYTAGSGTEALKALDDHPVDVIFTDISMPGLDGLALAKVLARFADRPQVVFVTAYDEHAVTAFELEVTDYVMKPVRADRLGEAVRRVVAQRAEKRVTVVPVPDAPADETIPVELGGVTTFVQRSQILYAQAQGDYARLHTDRGSHLVRISLNALEERWGDHGFVRIHRSTLVSTAHITAVTVQSGRCKVSLGDDIALEVSRRHTRALRDRLIRSAAR</sequence>
<dbReference type="Proteomes" id="UP000718281">
    <property type="component" value="Unassembled WGS sequence"/>
</dbReference>
<dbReference type="Gene3D" id="2.40.50.1020">
    <property type="entry name" value="LytTr DNA-binding domain"/>
    <property type="match status" value="1"/>
</dbReference>
<gene>
    <name evidence="4" type="ORF">IPF40_02460</name>
    <name evidence="5" type="ORF">IPI13_09845</name>
    <name evidence="6" type="ORF">IPP00_16310</name>
</gene>
<dbReference type="Proteomes" id="UP000886632">
    <property type="component" value="Unassembled WGS sequence"/>
</dbReference>
<keyword evidence="1" id="KW-0597">Phosphoprotein</keyword>
<evidence type="ECO:0000313" key="7">
    <source>
        <dbReference type="Proteomes" id="UP000718281"/>
    </source>
</evidence>
<feature type="modified residue" description="4-aspartylphosphate" evidence="1">
    <location>
        <position position="62"/>
    </location>
</feature>
<dbReference type="InterPro" id="IPR001789">
    <property type="entry name" value="Sig_transdc_resp-reg_receiver"/>
</dbReference>
<evidence type="ECO:0000313" key="8">
    <source>
        <dbReference type="Proteomes" id="UP000726105"/>
    </source>
</evidence>
<dbReference type="EMBL" id="JADIXZ010000001">
    <property type="protein sequence ID" value="MBK6299949.1"/>
    <property type="molecule type" value="Genomic_DNA"/>
</dbReference>
<evidence type="ECO:0000259" key="2">
    <source>
        <dbReference type="PROSITE" id="PS50110"/>
    </source>
</evidence>